<organism evidence="7 8">
    <name type="scientific">Caviibacterium pharyngocola</name>
    <dbReference type="NCBI Taxonomy" id="28159"/>
    <lineage>
        <taxon>Bacteria</taxon>
        <taxon>Pseudomonadati</taxon>
        <taxon>Pseudomonadota</taxon>
        <taxon>Gammaproteobacteria</taxon>
        <taxon>Pasteurellales</taxon>
        <taxon>Pasteurellaceae</taxon>
        <taxon>Caviibacterium</taxon>
    </lineage>
</organism>
<dbReference type="Gene3D" id="1.10.150.240">
    <property type="entry name" value="Putative phosphatase, domain 2"/>
    <property type="match status" value="1"/>
</dbReference>
<dbReference type="NCBIfam" id="TIGR01509">
    <property type="entry name" value="HAD-SF-IA-v3"/>
    <property type="match status" value="1"/>
</dbReference>
<dbReference type="PRINTS" id="PR00413">
    <property type="entry name" value="HADHALOGNASE"/>
</dbReference>
<dbReference type="SFLD" id="SFLDG01135">
    <property type="entry name" value="C1.5.6:_HAD__Beta-PGM__Phospha"/>
    <property type="match status" value="1"/>
</dbReference>
<evidence type="ECO:0000256" key="5">
    <source>
        <dbReference type="ARBA" id="ARBA00022842"/>
    </source>
</evidence>
<dbReference type="InterPro" id="IPR036412">
    <property type="entry name" value="HAD-like_sf"/>
</dbReference>
<keyword evidence="6" id="KW-0119">Carbohydrate metabolism</keyword>
<evidence type="ECO:0000256" key="1">
    <source>
        <dbReference type="ARBA" id="ARBA00001946"/>
    </source>
</evidence>
<accession>A0A2M8RSN5</accession>
<dbReference type="PANTHER" id="PTHR46193:SF18">
    <property type="entry name" value="HEXITOL PHOSPHATASE B"/>
    <property type="match status" value="1"/>
</dbReference>
<dbReference type="InterPro" id="IPR006439">
    <property type="entry name" value="HAD-SF_hydro_IA"/>
</dbReference>
<evidence type="ECO:0000313" key="7">
    <source>
        <dbReference type="EMBL" id="PJG81901.1"/>
    </source>
</evidence>
<dbReference type="PANTHER" id="PTHR46193">
    <property type="entry name" value="6-PHOSPHOGLUCONATE PHOSPHATASE"/>
    <property type="match status" value="1"/>
</dbReference>
<dbReference type="AlphaFoldDB" id="A0A2M8RSN5"/>
<dbReference type="SFLD" id="SFLDG01129">
    <property type="entry name" value="C1.5:_HAD__Beta-PGM__Phosphata"/>
    <property type="match status" value="1"/>
</dbReference>
<evidence type="ECO:0000313" key="8">
    <source>
        <dbReference type="Proteomes" id="UP000230282"/>
    </source>
</evidence>
<keyword evidence="4" id="KW-0378">Hydrolase</keyword>
<dbReference type="Pfam" id="PF00702">
    <property type="entry name" value="Hydrolase"/>
    <property type="match status" value="1"/>
</dbReference>
<keyword evidence="3" id="KW-0479">Metal-binding</keyword>
<dbReference type="NCBIfam" id="NF008087">
    <property type="entry name" value="PRK10826.1"/>
    <property type="match status" value="1"/>
</dbReference>
<proteinExistence type="inferred from homology"/>
<gene>
    <name evidence="7" type="ORF">CVP04_11975</name>
</gene>
<dbReference type="NCBIfam" id="TIGR01549">
    <property type="entry name" value="HAD-SF-IA-v1"/>
    <property type="match status" value="1"/>
</dbReference>
<dbReference type="FunFam" id="3.40.50.1000:FF:000036">
    <property type="entry name" value="HAD family hydrolase"/>
    <property type="match status" value="1"/>
</dbReference>
<comment type="cofactor">
    <cofactor evidence="1">
        <name>Mg(2+)</name>
        <dbReference type="ChEBI" id="CHEBI:18420"/>
    </cofactor>
</comment>
<dbReference type="Proteomes" id="UP000230282">
    <property type="component" value="Unassembled WGS sequence"/>
</dbReference>
<comment type="caution">
    <text evidence="7">The sequence shown here is derived from an EMBL/GenBank/DDBJ whole genome shotgun (WGS) entry which is preliminary data.</text>
</comment>
<keyword evidence="5" id="KW-0460">Magnesium</keyword>
<dbReference type="GO" id="GO:0000287">
    <property type="term" value="F:magnesium ion binding"/>
    <property type="evidence" value="ECO:0007669"/>
    <property type="project" value="UniProtKB-ARBA"/>
</dbReference>
<evidence type="ECO:0000256" key="4">
    <source>
        <dbReference type="ARBA" id="ARBA00022801"/>
    </source>
</evidence>
<dbReference type="SUPFAM" id="SSF56784">
    <property type="entry name" value="HAD-like"/>
    <property type="match status" value="1"/>
</dbReference>
<protein>
    <submittedName>
        <fullName evidence="7">Phosphatase</fullName>
    </submittedName>
</protein>
<name>A0A2M8RSN5_9PAST</name>
<dbReference type="EMBL" id="PHGZ01000039">
    <property type="protein sequence ID" value="PJG81901.1"/>
    <property type="molecule type" value="Genomic_DNA"/>
</dbReference>
<keyword evidence="8" id="KW-1185">Reference proteome</keyword>
<dbReference type="InterPro" id="IPR051600">
    <property type="entry name" value="Beta-PGM-like"/>
</dbReference>
<dbReference type="GO" id="GO:0016787">
    <property type="term" value="F:hydrolase activity"/>
    <property type="evidence" value="ECO:0007669"/>
    <property type="project" value="UniProtKB-KW"/>
</dbReference>
<dbReference type="OrthoDB" id="9800058at2"/>
<reference evidence="7 8" key="1">
    <citation type="submission" date="2017-11" db="EMBL/GenBank/DDBJ databases">
        <title>Reclassification of Bisgaard taxon 5 as Caviibacterium pharyngocola gen. nov., sp. nov.</title>
        <authorList>
            <person name="Christensen H."/>
        </authorList>
    </citation>
    <scope>NUCLEOTIDE SEQUENCE [LARGE SCALE GENOMIC DNA]</scope>
    <source>
        <strain evidence="7 8">7_3</strain>
    </source>
</reference>
<evidence type="ECO:0000256" key="3">
    <source>
        <dbReference type="ARBA" id="ARBA00022723"/>
    </source>
</evidence>
<evidence type="ECO:0000256" key="6">
    <source>
        <dbReference type="ARBA" id="ARBA00023277"/>
    </source>
</evidence>
<dbReference type="InterPro" id="IPR023198">
    <property type="entry name" value="PGP-like_dom2"/>
</dbReference>
<comment type="similarity">
    <text evidence="2">Belongs to the HAD-like hydrolase superfamily. CbbY/CbbZ/Gph/YieH family.</text>
</comment>
<dbReference type="SFLD" id="SFLDS00003">
    <property type="entry name" value="Haloacid_Dehalogenase"/>
    <property type="match status" value="1"/>
</dbReference>
<dbReference type="RefSeq" id="WP_100297730.1">
    <property type="nucleotide sequence ID" value="NZ_PHGZ01000039.1"/>
</dbReference>
<dbReference type="InterPro" id="IPR023214">
    <property type="entry name" value="HAD_sf"/>
</dbReference>
<sequence>MTIQAVIFDMDGVLIDSEPLWKQAGVDIFNAFDIPATWADMVALTGLPSLAIAKTMYQRHNKSPIPPEDMATRINDYAISLILAKRPLMPGVKETLEKLHRLGYKMAIASASPRKLLAEITEKCGIADYFGYLSSATELDYNKPHPQVYLHAAKMLGVEAKNCIGIEDSVVGMTAVKAASMSCIVIPDASARNDKRWSLADAQLNSLTDINETLLRRFD</sequence>
<evidence type="ECO:0000256" key="2">
    <source>
        <dbReference type="ARBA" id="ARBA00006171"/>
    </source>
</evidence>
<dbReference type="Gene3D" id="3.40.50.1000">
    <property type="entry name" value="HAD superfamily/HAD-like"/>
    <property type="match status" value="1"/>
</dbReference>